<keyword evidence="8" id="KW-0479">Metal-binding</keyword>
<reference evidence="17 18" key="1">
    <citation type="submission" date="2023-08" db="EMBL/GenBank/DDBJ databases">
        <title>Oxalobacteraceae gen .nov., isolated from river sludge outside the plant.</title>
        <authorList>
            <person name="Zhao S.Y."/>
        </authorList>
    </citation>
    <scope>NUCLEOTIDE SEQUENCE [LARGE SCALE GENOMIC DNA]</scope>
    <source>
        <strain evidence="17 18">R-40</strain>
    </source>
</reference>
<evidence type="ECO:0000313" key="18">
    <source>
        <dbReference type="Proteomes" id="UP001225596"/>
    </source>
</evidence>
<dbReference type="EC" id="3.4.11.2" evidence="4 12"/>
<dbReference type="SUPFAM" id="SSF63737">
    <property type="entry name" value="Leukotriene A4 hydrolase N-terminal domain"/>
    <property type="match status" value="1"/>
</dbReference>
<evidence type="ECO:0000259" key="13">
    <source>
        <dbReference type="Pfam" id="PF01433"/>
    </source>
</evidence>
<comment type="catalytic activity">
    <reaction evidence="1">
        <text>Release of an N-terminal amino acid, Xaa-|-Yaa- from a peptide, amide or arylamide. Xaa is preferably Ala, but may be most amino acids including Pro (slow action). When a terminal hydrophobic residue is followed by a prolyl residue, the two may be released as an intact Xaa-Pro dipeptide.</text>
        <dbReference type="EC" id="3.4.11.2"/>
    </reaction>
</comment>
<dbReference type="Pfam" id="PF17432">
    <property type="entry name" value="DUF3458_C"/>
    <property type="match status" value="1"/>
</dbReference>
<gene>
    <name evidence="17" type="primary">pepN</name>
    <name evidence="17" type="ORF">Q8A64_10190</name>
</gene>
<dbReference type="Gene3D" id="1.25.50.10">
    <property type="entry name" value="Peptidase M1, alanyl aminopeptidase, C-terminal domain"/>
    <property type="match status" value="1"/>
</dbReference>
<name>A0ABU1BP43_9BURK</name>
<evidence type="ECO:0000313" key="17">
    <source>
        <dbReference type="EMBL" id="MDQ9170777.1"/>
    </source>
</evidence>
<dbReference type="InterPro" id="IPR038438">
    <property type="entry name" value="PepN_Ig-like_sf"/>
</dbReference>
<accession>A0ABU1BP43</accession>
<comment type="caution">
    <text evidence="17">The sequence shown here is derived from an EMBL/GenBank/DDBJ whole genome shotgun (WGS) entry which is preliminary data.</text>
</comment>
<dbReference type="InterPro" id="IPR024601">
    <property type="entry name" value="Peptidase_M1_pepN_C"/>
</dbReference>
<evidence type="ECO:0000256" key="7">
    <source>
        <dbReference type="ARBA" id="ARBA00022670"/>
    </source>
</evidence>
<keyword evidence="9 17" id="KW-0378">Hydrolase</keyword>
<keyword evidence="18" id="KW-1185">Reference proteome</keyword>
<evidence type="ECO:0000256" key="5">
    <source>
        <dbReference type="ARBA" id="ARBA00015611"/>
    </source>
</evidence>
<evidence type="ECO:0000256" key="11">
    <source>
        <dbReference type="ARBA" id="ARBA00023049"/>
    </source>
</evidence>
<dbReference type="RefSeq" id="WP_338436714.1">
    <property type="nucleotide sequence ID" value="NZ_JAUYVH010000005.1"/>
</dbReference>
<comment type="cofactor">
    <cofactor evidence="2">
        <name>Zn(2+)</name>
        <dbReference type="ChEBI" id="CHEBI:29105"/>
    </cofactor>
</comment>
<dbReference type="Proteomes" id="UP001225596">
    <property type="component" value="Unassembled WGS sequence"/>
</dbReference>
<dbReference type="InterPro" id="IPR042097">
    <property type="entry name" value="Aminopeptidase_N-like_N_sf"/>
</dbReference>
<evidence type="ECO:0000256" key="6">
    <source>
        <dbReference type="ARBA" id="ARBA00022438"/>
    </source>
</evidence>
<sequence length="889" mass="100035">MRTDTSPTIYRHDYVPPAYWVETVEMGFDLDPALTRVATRLTVRRNPEGRTNTLVLCGESVELVQLQINGKRLASGDYQLGNGLLQIPNMPDQASVDIETAIQPEQNTSLMGLYVSNGNFFTQCEAEGFRKITYFPDRPDVMAKYKVMLRADKKKYPVLLSNGNLIEEGDLGDGRHYALWEDPFNKPSYLFALVAGNLVCQEEKFRLEDGRDALLQVWVEEGNLDKTQHAMDSLKNSIRWDEERFGLELDLDRFMIVAVGDFNMGAMENKGLNIFNTKFVLANPRIATDTDYANIEAVVGHEYFHNWTGNRVTCRDWFQLSLKEGLTVFRDQEFSADMIGTASGRACKRIEDVRVLRQAQFPEDAGPMAHPVRPDSYVEINNFYTVTVYEKGSEVVRMYQTLLGREGFRRGMDLYFARHDGQAVTCDDFRAAMADANDRDLTQFERWYSQAGTPRVKAETRYDSEAHTFELTLSQSCPPTPDQERKLPFHIPVAVGLVGPNGHDIPLHLDGAPQENIHGQGTIVLELTQARQTFRFNRVTEKPIPSLLRDFSAPVILEFEYSDDELAFLMAHDSDPFNRWEAGQRLASRHLLALATSSQGSGTSGDTADEAGLGQAFHKTLNDTSLEPAFRELALTLPSESLLADQLEVIDPQAIHRARVSLRKVLAENLREDWLATYHANQTPEPYSPDARSAGRRGLKNTALSYLCELDDAAAHELAQEQYDNAGNMTDRVAALAALVNSSAPGKAAALEHFYTEFEREALVVDKWFMLQGMARATDVAAVRKLMRHPAFTLKNPNRARSLIFSFCNGNPAQFHAPDGSGYAFWAEQVIALNAINPQVAARLARSLERWRKYTPELQAKMRPALEQVARTKKLSKDVLEIVTKALEN</sequence>
<dbReference type="InterPro" id="IPR001930">
    <property type="entry name" value="Peptidase_M1"/>
</dbReference>
<feature type="domain" description="Peptidase M1 alanyl aminopeptidase Ig-like fold" evidence="14">
    <location>
        <begin position="452"/>
        <end position="559"/>
    </location>
</feature>
<dbReference type="Pfam" id="PF11940">
    <property type="entry name" value="DUF3458"/>
    <property type="match status" value="1"/>
</dbReference>
<dbReference type="Gene3D" id="2.60.40.1840">
    <property type="match status" value="1"/>
</dbReference>
<dbReference type="PANTHER" id="PTHR46322">
    <property type="entry name" value="PUROMYCIN-SENSITIVE AMINOPEPTIDASE"/>
    <property type="match status" value="1"/>
</dbReference>
<evidence type="ECO:0000256" key="4">
    <source>
        <dbReference type="ARBA" id="ARBA00012564"/>
    </source>
</evidence>
<protein>
    <recommendedName>
        <fullName evidence="5 12">Aminopeptidase N</fullName>
        <ecNumber evidence="4 12">3.4.11.2</ecNumber>
    </recommendedName>
</protein>
<feature type="domain" description="Aminopeptidase N-like N-terminal" evidence="16">
    <location>
        <begin position="36"/>
        <end position="190"/>
    </location>
</feature>
<evidence type="ECO:0000256" key="10">
    <source>
        <dbReference type="ARBA" id="ARBA00022833"/>
    </source>
</evidence>
<dbReference type="InterPro" id="IPR027268">
    <property type="entry name" value="Peptidase_M4/M1_CTD_sf"/>
</dbReference>
<keyword evidence="11" id="KW-0482">Metalloprotease</keyword>
<dbReference type="PANTHER" id="PTHR46322:SF1">
    <property type="entry name" value="PUROMYCIN-SENSITIVE AMINOPEPTIDASE"/>
    <property type="match status" value="1"/>
</dbReference>
<proteinExistence type="inferred from homology"/>
<dbReference type="Gene3D" id="2.60.40.1730">
    <property type="entry name" value="tricorn interacting facor f3 domain"/>
    <property type="match status" value="1"/>
</dbReference>
<dbReference type="GO" id="GO:0016285">
    <property type="term" value="F:alanyl aminopeptidase activity"/>
    <property type="evidence" value="ECO:0007669"/>
    <property type="project" value="UniProtKB-EC"/>
</dbReference>
<dbReference type="CDD" id="cd09600">
    <property type="entry name" value="M1_APN"/>
    <property type="match status" value="1"/>
</dbReference>
<evidence type="ECO:0000256" key="8">
    <source>
        <dbReference type="ARBA" id="ARBA00022723"/>
    </source>
</evidence>
<evidence type="ECO:0000259" key="15">
    <source>
        <dbReference type="Pfam" id="PF17432"/>
    </source>
</evidence>
<dbReference type="SUPFAM" id="SSF55486">
    <property type="entry name" value="Metalloproteases ('zincins'), catalytic domain"/>
    <property type="match status" value="1"/>
</dbReference>
<evidence type="ECO:0000256" key="9">
    <source>
        <dbReference type="ARBA" id="ARBA00022801"/>
    </source>
</evidence>
<evidence type="ECO:0000256" key="3">
    <source>
        <dbReference type="ARBA" id="ARBA00010136"/>
    </source>
</evidence>
<evidence type="ECO:0000256" key="2">
    <source>
        <dbReference type="ARBA" id="ARBA00001947"/>
    </source>
</evidence>
<dbReference type="EMBL" id="JAUYVH010000005">
    <property type="protein sequence ID" value="MDQ9170777.1"/>
    <property type="molecule type" value="Genomic_DNA"/>
</dbReference>
<dbReference type="Pfam" id="PF17900">
    <property type="entry name" value="Peptidase_M1_N"/>
    <property type="match status" value="1"/>
</dbReference>
<evidence type="ECO:0000259" key="16">
    <source>
        <dbReference type="Pfam" id="PF17900"/>
    </source>
</evidence>
<dbReference type="NCBIfam" id="TIGR02414">
    <property type="entry name" value="pepN_proteo"/>
    <property type="match status" value="1"/>
</dbReference>
<evidence type="ECO:0000259" key="14">
    <source>
        <dbReference type="Pfam" id="PF11940"/>
    </source>
</evidence>
<comment type="similarity">
    <text evidence="3">Belongs to the peptidase M1 family.</text>
</comment>
<feature type="domain" description="Peptidase M1 alanyl aminopeptidase C-terminal" evidence="15">
    <location>
        <begin position="563"/>
        <end position="888"/>
    </location>
</feature>
<keyword evidence="6 17" id="KW-0031">Aminopeptidase</keyword>
<dbReference type="PRINTS" id="PR00756">
    <property type="entry name" value="ALADIPTASE"/>
</dbReference>
<keyword evidence="7" id="KW-0645">Protease</keyword>
<dbReference type="InterPro" id="IPR045357">
    <property type="entry name" value="Aminopeptidase_N-like_N"/>
</dbReference>
<evidence type="ECO:0000256" key="1">
    <source>
        <dbReference type="ARBA" id="ARBA00000098"/>
    </source>
</evidence>
<dbReference type="Gene3D" id="1.10.390.10">
    <property type="entry name" value="Neutral Protease Domain 2"/>
    <property type="match status" value="1"/>
</dbReference>
<evidence type="ECO:0000256" key="12">
    <source>
        <dbReference type="NCBIfam" id="TIGR02414"/>
    </source>
</evidence>
<dbReference type="InterPro" id="IPR014782">
    <property type="entry name" value="Peptidase_M1_dom"/>
</dbReference>
<dbReference type="InterPro" id="IPR035414">
    <property type="entry name" value="Peptidase_M1_pepN_Ig-like"/>
</dbReference>
<dbReference type="InterPro" id="IPR012779">
    <property type="entry name" value="Peptidase_M1_pepN"/>
</dbReference>
<feature type="domain" description="Peptidase M1 membrane alanine aminopeptidase" evidence="13">
    <location>
        <begin position="230"/>
        <end position="447"/>
    </location>
</feature>
<dbReference type="Pfam" id="PF01433">
    <property type="entry name" value="Peptidase_M1"/>
    <property type="match status" value="1"/>
</dbReference>
<dbReference type="Gene3D" id="3.30.2010.30">
    <property type="match status" value="1"/>
</dbReference>
<organism evidence="17 18">
    <name type="scientific">Keguizhuia sedimenti</name>
    <dbReference type="NCBI Taxonomy" id="3064264"/>
    <lineage>
        <taxon>Bacteria</taxon>
        <taxon>Pseudomonadati</taxon>
        <taxon>Pseudomonadota</taxon>
        <taxon>Betaproteobacteria</taxon>
        <taxon>Burkholderiales</taxon>
        <taxon>Oxalobacteraceae</taxon>
        <taxon>Keguizhuia</taxon>
    </lineage>
</organism>
<dbReference type="InterPro" id="IPR037144">
    <property type="entry name" value="Peptidase_M1_pepN_C_sf"/>
</dbReference>
<keyword evidence="10" id="KW-0862">Zinc</keyword>